<dbReference type="KEGG" id="tpal:117642424"/>
<reference evidence="5" key="2">
    <citation type="journal article" date="2018" name="Proc. Natl. Acad. Sci. U.S.A.">
        <title>Phylogenomics and the evolution of hemipteroid insects.</title>
        <authorList>
            <person name="Johnson K.P."/>
            <person name="Dietrich C.H."/>
            <person name="Friedrich F."/>
            <person name="Beutel R.G."/>
            <person name="Wipfler B."/>
            <person name="Peters R.S."/>
            <person name="Allen J.M."/>
            <person name="Petersen M."/>
            <person name="Donath A."/>
            <person name="Walden K.K."/>
            <person name="Kozlov A.M."/>
            <person name="Podsiadlowski L."/>
            <person name="Mayer C."/>
            <person name="Meusemann K."/>
            <person name="Vasilikopoulos A."/>
            <person name="Waterhouse R.M."/>
            <person name="Cameron S.L."/>
            <person name="Weirauch C."/>
            <person name="Swanson D.R."/>
            <person name="Percy D.M."/>
            <person name="Hardy N.B."/>
            <person name="Terry I."/>
            <person name="Liu S."/>
            <person name="Zhou X."/>
            <person name="Misof B."/>
            <person name="Robertson H.M."/>
            <person name="Yoshizawa K."/>
        </authorList>
    </citation>
    <scope>NUCLEOTIDE SEQUENCE</scope>
</reference>
<name>A0A6P8ZK59_THRPL</name>
<accession>A0A6P8ZK59</accession>
<dbReference type="GeneID" id="117642424"/>
<reference evidence="5" key="1">
    <citation type="journal article" date="2014" name="Science">
        <title>Phylogenomics resolves the timing and pattern of insect evolution.</title>
        <authorList>
            <person name="Misof B."/>
            <person name="Liu S."/>
            <person name="Meusemann K."/>
            <person name="Peters R.S."/>
            <person name="Donath A."/>
            <person name="Mayer C."/>
            <person name="Frandsen P.B."/>
            <person name="Ware J."/>
            <person name="Flouri T."/>
            <person name="Beutel R.G."/>
            <person name="Niehuis O."/>
            <person name="Petersen M."/>
            <person name="Izquierdo-Carrasco F."/>
            <person name="Wappler T."/>
            <person name="Rust J."/>
            <person name="Aberer A.J."/>
            <person name="Aspock U."/>
            <person name="Aspock H."/>
            <person name="Bartel D."/>
            <person name="Blanke A."/>
            <person name="Berger S."/>
            <person name="Bohm A."/>
            <person name="Buckley T.R."/>
            <person name="Calcott B."/>
            <person name="Chen J."/>
            <person name="Friedrich F."/>
            <person name="Fukui M."/>
            <person name="Fujita M."/>
            <person name="Greve C."/>
            <person name="Grobe P."/>
            <person name="Gu S."/>
            <person name="Huang Y."/>
            <person name="Jermiin L.S."/>
            <person name="Kawahara A.Y."/>
            <person name="Krogmann L."/>
            <person name="Kubiak M."/>
            <person name="Lanfear R."/>
            <person name="Letsch H."/>
            <person name="Li Y."/>
            <person name="Li Z."/>
            <person name="Li J."/>
            <person name="Lu H."/>
            <person name="Machida R."/>
            <person name="Mashimo Y."/>
            <person name="Kapli P."/>
            <person name="McKenna D.D."/>
            <person name="Meng G."/>
            <person name="Nakagaki Y."/>
            <person name="Navarrete-Heredia J.L."/>
            <person name="Ott M."/>
            <person name="Ou Y."/>
            <person name="Pass G."/>
            <person name="Podsiadlowski L."/>
            <person name="Pohl H."/>
            <person name="von Reumont B.M."/>
            <person name="Schutte K."/>
            <person name="Sekiya K."/>
            <person name="Shimizu S."/>
            <person name="Slipinski A."/>
            <person name="Stamatakis A."/>
            <person name="Song W."/>
            <person name="Su X."/>
            <person name="Szucsich N.U."/>
            <person name="Tan M."/>
            <person name="Tan X."/>
            <person name="Tang M."/>
            <person name="Tang J."/>
            <person name="Timelthaler G."/>
            <person name="Tomizuka S."/>
            <person name="Trautwein M."/>
            <person name="Tong X."/>
            <person name="Uchifune T."/>
            <person name="Walzl M.G."/>
            <person name="Wiegmann B.M."/>
            <person name="Wilbrandt J."/>
            <person name="Wipfler B."/>
            <person name="Wong T.K."/>
            <person name="Wu Q."/>
            <person name="Wu G."/>
            <person name="Xie Y."/>
            <person name="Yang S."/>
            <person name="Yang Q."/>
            <person name="Yeates D.K."/>
            <person name="Yoshizawa K."/>
            <person name="Zhang Q."/>
            <person name="Zhang R."/>
            <person name="Zhang W."/>
            <person name="Zhang Y."/>
            <person name="Zhao J."/>
            <person name="Zhou C."/>
            <person name="Zhou L."/>
            <person name="Ziesmann T."/>
            <person name="Zou S."/>
            <person name="Li Y."/>
            <person name="Xu X."/>
            <person name="Zhang Y."/>
            <person name="Yang H."/>
            <person name="Wang J."/>
            <person name="Wang J."/>
            <person name="Kjer K.M."/>
            <person name="Zhou X."/>
        </authorList>
    </citation>
    <scope>NUCLEOTIDE SEQUENCE</scope>
</reference>
<evidence type="ECO:0000313" key="5">
    <source>
        <dbReference type="RefSeq" id="XP_034236534.1"/>
    </source>
</evidence>
<proteinExistence type="predicted"/>
<evidence type="ECO:0000313" key="4">
    <source>
        <dbReference type="Proteomes" id="UP000515158"/>
    </source>
</evidence>
<feature type="chain" id="PRO_5028185715" evidence="2">
    <location>
        <begin position="17"/>
        <end position="314"/>
    </location>
</feature>
<feature type="signal peptide" evidence="2">
    <location>
        <begin position="1"/>
        <end position="16"/>
    </location>
</feature>
<dbReference type="Proteomes" id="UP000515158">
    <property type="component" value="Unplaced"/>
</dbReference>
<dbReference type="Pfam" id="PF00188">
    <property type="entry name" value="CAP"/>
    <property type="match status" value="1"/>
</dbReference>
<sequence>MLRLFVLVAVLGVAAAATDYCKLCPDHVMCKYPSATPGKACKNYKKPTISASDKELIVRLHNEYRNKVALGQEKRGKNNPQPSASNMRKISWDDEIATYAQRWADQCTFEHDTCHTTKDGTVSGQNLLLGGLAPNQTKPDWTAAVKIWYEEVKDRDGSLNTKPFKVDGTFMDVGHYTQLGWAQTYAVGCAYSTYTAGSGKAPDTQLVVCDYKPSGNFLGEVMYQGGQPASKCPAGTKKDSTYKGLCASTSQTASKSIQAQASVRTARDSQKPKNSPKTAATSHKKTPPKKAPKTKRPSHKRKKPKKAHKTKHNQ</sequence>
<dbReference type="CDD" id="cd05380">
    <property type="entry name" value="CAP_euk"/>
    <property type="match status" value="1"/>
</dbReference>
<feature type="compositionally biased region" description="Polar residues" evidence="1">
    <location>
        <begin position="252"/>
        <end position="263"/>
    </location>
</feature>
<protein>
    <submittedName>
        <fullName evidence="5">Venom allergen 3-like</fullName>
    </submittedName>
</protein>
<dbReference type="PANTHER" id="PTHR10334">
    <property type="entry name" value="CYSTEINE-RICH SECRETORY PROTEIN-RELATED"/>
    <property type="match status" value="1"/>
</dbReference>
<dbReference type="SMART" id="SM00198">
    <property type="entry name" value="SCP"/>
    <property type="match status" value="1"/>
</dbReference>
<dbReference type="GO" id="GO:0005576">
    <property type="term" value="C:extracellular region"/>
    <property type="evidence" value="ECO:0007669"/>
    <property type="project" value="UniProtKB-SubCell"/>
</dbReference>
<evidence type="ECO:0000259" key="3">
    <source>
        <dbReference type="SMART" id="SM00198"/>
    </source>
</evidence>
<dbReference type="PRINTS" id="PR00837">
    <property type="entry name" value="V5TPXLIKE"/>
</dbReference>
<gene>
    <name evidence="5" type="primary">LOC117642424</name>
</gene>
<organism evidence="5">
    <name type="scientific">Thrips palmi</name>
    <name type="common">Melon thrips</name>
    <dbReference type="NCBI Taxonomy" id="161013"/>
    <lineage>
        <taxon>Eukaryota</taxon>
        <taxon>Metazoa</taxon>
        <taxon>Ecdysozoa</taxon>
        <taxon>Arthropoda</taxon>
        <taxon>Hexapoda</taxon>
        <taxon>Insecta</taxon>
        <taxon>Pterygota</taxon>
        <taxon>Neoptera</taxon>
        <taxon>Paraneoptera</taxon>
        <taxon>Thysanoptera</taxon>
        <taxon>Terebrantia</taxon>
        <taxon>Thripoidea</taxon>
        <taxon>Thripidae</taxon>
        <taxon>Thrips</taxon>
    </lineage>
</organism>
<dbReference type="InterPro" id="IPR014044">
    <property type="entry name" value="CAP_dom"/>
</dbReference>
<dbReference type="OrthoDB" id="43654at2759"/>
<dbReference type="RefSeq" id="XP_034236534.1">
    <property type="nucleotide sequence ID" value="XM_034380643.1"/>
</dbReference>
<keyword evidence="2" id="KW-0732">Signal</keyword>
<feature type="compositionally biased region" description="Basic residues" evidence="1">
    <location>
        <begin position="282"/>
        <end position="314"/>
    </location>
</feature>
<feature type="region of interest" description="Disordered" evidence="1">
    <location>
        <begin position="252"/>
        <end position="314"/>
    </location>
</feature>
<dbReference type="SUPFAM" id="SSF55797">
    <property type="entry name" value="PR-1-like"/>
    <property type="match status" value="1"/>
</dbReference>
<dbReference type="AlphaFoldDB" id="A0A6P8ZK59"/>
<feature type="domain" description="SCP" evidence="3">
    <location>
        <begin position="52"/>
        <end position="219"/>
    </location>
</feature>
<keyword evidence="4" id="KW-1185">Reference proteome</keyword>
<dbReference type="InterPro" id="IPR035940">
    <property type="entry name" value="CAP_sf"/>
</dbReference>
<dbReference type="InterPro" id="IPR001283">
    <property type="entry name" value="CRISP-related"/>
</dbReference>
<dbReference type="InterPro" id="IPR002413">
    <property type="entry name" value="V5_allergen-like"/>
</dbReference>
<reference evidence="5" key="3">
    <citation type="submission" date="2025-08" db="UniProtKB">
        <authorList>
            <consortium name="RefSeq"/>
        </authorList>
    </citation>
    <scope>IDENTIFICATION</scope>
</reference>
<dbReference type="InParanoid" id="A0A6P8ZK59"/>
<evidence type="ECO:0000256" key="1">
    <source>
        <dbReference type="SAM" id="MobiDB-lite"/>
    </source>
</evidence>
<dbReference type="Gene3D" id="3.40.33.10">
    <property type="entry name" value="CAP"/>
    <property type="match status" value="1"/>
</dbReference>
<evidence type="ECO:0000256" key="2">
    <source>
        <dbReference type="SAM" id="SignalP"/>
    </source>
</evidence>
<dbReference type="FunCoup" id="A0A6P8ZK59">
    <property type="interactions" value="49"/>
</dbReference>
<dbReference type="PRINTS" id="PR00838">
    <property type="entry name" value="V5ALLERGEN"/>
</dbReference>